<gene>
    <name evidence="2" type="ORF">BJX63DRAFT_384304</name>
</gene>
<name>A0ABR4HSD6_9EURO</name>
<keyword evidence="1" id="KW-1133">Transmembrane helix</keyword>
<feature type="transmembrane region" description="Helical" evidence="1">
    <location>
        <begin position="28"/>
        <end position="48"/>
    </location>
</feature>
<dbReference type="Proteomes" id="UP001610334">
    <property type="component" value="Unassembled WGS sequence"/>
</dbReference>
<organism evidence="2 3">
    <name type="scientific">Aspergillus granulosus</name>
    <dbReference type="NCBI Taxonomy" id="176169"/>
    <lineage>
        <taxon>Eukaryota</taxon>
        <taxon>Fungi</taxon>
        <taxon>Dikarya</taxon>
        <taxon>Ascomycota</taxon>
        <taxon>Pezizomycotina</taxon>
        <taxon>Eurotiomycetes</taxon>
        <taxon>Eurotiomycetidae</taxon>
        <taxon>Eurotiales</taxon>
        <taxon>Aspergillaceae</taxon>
        <taxon>Aspergillus</taxon>
        <taxon>Aspergillus subgen. Nidulantes</taxon>
    </lineage>
</organism>
<keyword evidence="1" id="KW-0812">Transmembrane</keyword>
<protein>
    <submittedName>
        <fullName evidence="2">Uncharacterized protein</fullName>
    </submittedName>
</protein>
<reference evidence="2 3" key="1">
    <citation type="submission" date="2024-07" db="EMBL/GenBank/DDBJ databases">
        <title>Section-level genome sequencing and comparative genomics of Aspergillus sections Usti and Cavernicolus.</title>
        <authorList>
            <consortium name="Lawrence Berkeley National Laboratory"/>
            <person name="Nybo J.L."/>
            <person name="Vesth T.C."/>
            <person name="Theobald S."/>
            <person name="Frisvad J.C."/>
            <person name="Larsen T.O."/>
            <person name="Kjaerboelling I."/>
            <person name="Rothschild-Mancinelli K."/>
            <person name="Lyhne E.K."/>
            <person name="Kogle M.E."/>
            <person name="Barry K."/>
            <person name="Clum A."/>
            <person name="Na H."/>
            <person name="Ledsgaard L."/>
            <person name="Lin J."/>
            <person name="Lipzen A."/>
            <person name="Kuo A."/>
            <person name="Riley R."/>
            <person name="Mondo S."/>
            <person name="Labutti K."/>
            <person name="Haridas S."/>
            <person name="Pangalinan J."/>
            <person name="Salamov A.A."/>
            <person name="Simmons B.A."/>
            <person name="Magnuson J.K."/>
            <person name="Chen J."/>
            <person name="Drula E."/>
            <person name="Henrissat B."/>
            <person name="Wiebenga A."/>
            <person name="Lubbers R.J."/>
            <person name="Gomes A.C."/>
            <person name="Makela M.R."/>
            <person name="Stajich J."/>
            <person name="Grigoriev I.V."/>
            <person name="Mortensen U.H."/>
            <person name="De Vries R.P."/>
            <person name="Baker S.E."/>
            <person name="Andersen M.R."/>
        </authorList>
    </citation>
    <scope>NUCLEOTIDE SEQUENCE [LARGE SCALE GENOMIC DNA]</scope>
    <source>
        <strain evidence="2 3">CBS 588.65</strain>
    </source>
</reference>
<evidence type="ECO:0000256" key="1">
    <source>
        <dbReference type="SAM" id="Phobius"/>
    </source>
</evidence>
<dbReference type="EMBL" id="JBFXLT010000014">
    <property type="protein sequence ID" value="KAL2818406.1"/>
    <property type="molecule type" value="Genomic_DNA"/>
</dbReference>
<accession>A0ABR4HSD6</accession>
<evidence type="ECO:0000313" key="3">
    <source>
        <dbReference type="Proteomes" id="UP001610334"/>
    </source>
</evidence>
<proteinExistence type="predicted"/>
<comment type="caution">
    <text evidence="2">The sequence shown here is derived from an EMBL/GenBank/DDBJ whole genome shotgun (WGS) entry which is preliminary data.</text>
</comment>
<sequence length="53" mass="5902">MGEVLGSIPSCSTFFAFSLCTHSNIRRLLFFLDIIILLLYLLQSNAAIPLART</sequence>
<keyword evidence="1" id="KW-0472">Membrane</keyword>
<keyword evidence="3" id="KW-1185">Reference proteome</keyword>
<evidence type="ECO:0000313" key="2">
    <source>
        <dbReference type="EMBL" id="KAL2818406.1"/>
    </source>
</evidence>